<dbReference type="AlphaFoldDB" id="A0A398CUW8"/>
<name>A0A398CUW8_9BACL</name>
<feature type="signal peptide" evidence="1">
    <location>
        <begin position="1"/>
        <end position="23"/>
    </location>
</feature>
<keyword evidence="1" id="KW-0732">Signal</keyword>
<comment type="caution">
    <text evidence="2">The sequence shown here is derived from an EMBL/GenBank/DDBJ whole genome shotgun (WGS) entry which is preliminary data.</text>
</comment>
<evidence type="ECO:0000313" key="3">
    <source>
        <dbReference type="Proteomes" id="UP000266340"/>
    </source>
</evidence>
<accession>A0A398CUW8</accession>
<gene>
    <name evidence="2" type="ORF">D3H35_02710</name>
</gene>
<dbReference type="EMBL" id="QXJM01000016">
    <property type="protein sequence ID" value="RIE05059.1"/>
    <property type="molecule type" value="Genomic_DNA"/>
</dbReference>
<protein>
    <submittedName>
        <fullName evidence="2">Uncharacterized protein</fullName>
    </submittedName>
</protein>
<dbReference type="Proteomes" id="UP000266340">
    <property type="component" value="Unassembled WGS sequence"/>
</dbReference>
<reference evidence="2 3" key="1">
    <citation type="submission" date="2018-09" db="EMBL/GenBank/DDBJ databases">
        <title>Cohnella cavernae sp. nov., isolated from a karst cave.</title>
        <authorList>
            <person name="Zhu H."/>
        </authorList>
    </citation>
    <scope>NUCLEOTIDE SEQUENCE [LARGE SCALE GENOMIC DNA]</scope>
    <source>
        <strain evidence="2 3">K2E09-144</strain>
    </source>
</reference>
<evidence type="ECO:0000256" key="1">
    <source>
        <dbReference type="SAM" id="SignalP"/>
    </source>
</evidence>
<feature type="chain" id="PRO_5017260688" evidence="1">
    <location>
        <begin position="24"/>
        <end position="133"/>
    </location>
</feature>
<keyword evidence="3" id="KW-1185">Reference proteome</keyword>
<sequence>MKKMVSFMLVSALLLSFSGMVFATQETKNNGILTSDVDLTKERTEKNKIKINNIKKDPDFEIVYDDGQGNASFVPSNAAQGKSDKQRIKAKLESFSTQYSYSTVNSGLKNLSYSDGQVTSQFYSDINNSNGEH</sequence>
<evidence type="ECO:0000313" key="2">
    <source>
        <dbReference type="EMBL" id="RIE05059.1"/>
    </source>
</evidence>
<dbReference type="RefSeq" id="WP_119147659.1">
    <property type="nucleotide sequence ID" value="NZ_QXJM01000016.1"/>
</dbReference>
<organism evidence="2 3">
    <name type="scientific">Cohnella faecalis</name>
    <dbReference type="NCBI Taxonomy" id="2315694"/>
    <lineage>
        <taxon>Bacteria</taxon>
        <taxon>Bacillati</taxon>
        <taxon>Bacillota</taxon>
        <taxon>Bacilli</taxon>
        <taxon>Bacillales</taxon>
        <taxon>Paenibacillaceae</taxon>
        <taxon>Cohnella</taxon>
    </lineage>
</organism>
<proteinExistence type="predicted"/>